<protein>
    <submittedName>
        <fullName evidence="2">Uncharacterized protein</fullName>
    </submittedName>
</protein>
<gene>
    <name evidence="2" type="ORF">B0T18DRAFT_421416</name>
</gene>
<accession>A0AA40BPR9</accession>
<dbReference type="AlphaFoldDB" id="A0AA40BPR9"/>
<proteinExistence type="predicted"/>
<name>A0AA40BPR9_9PEZI</name>
<dbReference type="EMBL" id="JAUKUD010000007">
    <property type="protein sequence ID" value="KAK0738180.1"/>
    <property type="molecule type" value="Genomic_DNA"/>
</dbReference>
<evidence type="ECO:0000313" key="3">
    <source>
        <dbReference type="Proteomes" id="UP001172155"/>
    </source>
</evidence>
<evidence type="ECO:0000256" key="1">
    <source>
        <dbReference type="SAM" id="MobiDB-lite"/>
    </source>
</evidence>
<keyword evidence="3" id="KW-1185">Reference proteome</keyword>
<sequence>MNGDSNNFCEDGPHRRGKDGRHEDCGPYLDCEDDEGGAKFERVRIVESAHQKTPD</sequence>
<comment type="caution">
    <text evidence="2">The sequence shown here is derived from an EMBL/GenBank/DDBJ whole genome shotgun (WGS) entry which is preliminary data.</text>
</comment>
<organism evidence="2 3">
    <name type="scientific">Schizothecium vesticola</name>
    <dbReference type="NCBI Taxonomy" id="314040"/>
    <lineage>
        <taxon>Eukaryota</taxon>
        <taxon>Fungi</taxon>
        <taxon>Dikarya</taxon>
        <taxon>Ascomycota</taxon>
        <taxon>Pezizomycotina</taxon>
        <taxon>Sordariomycetes</taxon>
        <taxon>Sordariomycetidae</taxon>
        <taxon>Sordariales</taxon>
        <taxon>Schizotheciaceae</taxon>
        <taxon>Schizothecium</taxon>
    </lineage>
</organism>
<dbReference type="Proteomes" id="UP001172155">
    <property type="component" value="Unassembled WGS sequence"/>
</dbReference>
<feature type="region of interest" description="Disordered" evidence="1">
    <location>
        <begin position="1"/>
        <end position="26"/>
    </location>
</feature>
<evidence type="ECO:0000313" key="2">
    <source>
        <dbReference type="EMBL" id="KAK0738180.1"/>
    </source>
</evidence>
<reference evidence="2" key="1">
    <citation type="submission" date="2023-06" db="EMBL/GenBank/DDBJ databases">
        <title>Genome-scale phylogeny and comparative genomics of the fungal order Sordariales.</title>
        <authorList>
            <consortium name="Lawrence Berkeley National Laboratory"/>
            <person name="Hensen N."/>
            <person name="Bonometti L."/>
            <person name="Westerberg I."/>
            <person name="Brannstrom I.O."/>
            <person name="Guillou S."/>
            <person name="Cros-Aarteil S."/>
            <person name="Calhoun S."/>
            <person name="Haridas S."/>
            <person name="Kuo A."/>
            <person name="Mondo S."/>
            <person name="Pangilinan J."/>
            <person name="Riley R."/>
            <person name="LaButti K."/>
            <person name="Andreopoulos B."/>
            <person name="Lipzen A."/>
            <person name="Chen C."/>
            <person name="Yanf M."/>
            <person name="Daum C."/>
            <person name="Ng V."/>
            <person name="Clum A."/>
            <person name="Steindorff A."/>
            <person name="Ohm R."/>
            <person name="Martin F."/>
            <person name="Silar P."/>
            <person name="Natvig D."/>
            <person name="Lalanne C."/>
            <person name="Gautier V."/>
            <person name="Ament-velasquez S.L."/>
            <person name="Kruys A."/>
            <person name="Hutchinson M.I."/>
            <person name="Powell A.J."/>
            <person name="Barry K."/>
            <person name="Miller A.N."/>
            <person name="Grigoriev I.V."/>
            <person name="Debuchy R."/>
            <person name="Gladieux P."/>
            <person name="Thoren M.H."/>
            <person name="Johannesson H."/>
        </authorList>
    </citation>
    <scope>NUCLEOTIDE SEQUENCE</scope>
    <source>
        <strain evidence="2">SMH3187-1</strain>
    </source>
</reference>